<dbReference type="STRING" id="169427.SAMN05192548_100556"/>
<dbReference type="GO" id="GO:0071973">
    <property type="term" value="P:bacterial-type flagellum-dependent cell motility"/>
    <property type="evidence" value="ECO:0007669"/>
    <property type="project" value="InterPro"/>
</dbReference>
<evidence type="ECO:0000256" key="1">
    <source>
        <dbReference type="ARBA" id="ARBA00002591"/>
    </source>
</evidence>
<dbReference type="OrthoDB" id="9789463at2"/>
<dbReference type="PRINTS" id="PR01008">
    <property type="entry name" value="FLGLRINGFLGH"/>
</dbReference>
<dbReference type="HAMAP" id="MF_00415">
    <property type="entry name" value="FlgH"/>
    <property type="match status" value="1"/>
</dbReference>
<proteinExistence type="inferred from homology"/>
<name>A0A1M6LD65_9BURK</name>
<evidence type="ECO:0000256" key="6">
    <source>
        <dbReference type="ARBA" id="ARBA00023136"/>
    </source>
</evidence>
<evidence type="ECO:0000256" key="2">
    <source>
        <dbReference type="ARBA" id="ARBA00004370"/>
    </source>
</evidence>
<dbReference type="Pfam" id="PF02107">
    <property type="entry name" value="FlgH"/>
    <property type="match status" value="1"/>
</dbReference>
<organism evidence="11 12">
    <name type="scientific">Paraburkholderia terricola</name>
    <dbReference type="NCBI Taxonomy" id="169427"/>
    <lineage>
        <taxon>Bacteria</taxon>
        <taxon>Pseudomonadati</taxon>
        <taxon>Pseudomonadota</taxon>
        <taxon>Betaproteobacteria</taxon>
        <taxon>Burkholderiales</taxon>
        <taxon>Burkholderiaceae</taxon>
        <taxon>Paraburkholderia</taxon>
    </lineage>
</organism>
<accession>A0A1M6LD65</accession>
<keyword evidence="11" id="KW-0966">Cell projection</keyword>
<dbReference type="Proteomes" id="UP001264340">
    <property type="component" value="Unassembled WGS sequence"/>
</dbReference>
<evidence type="ECO:0000313" key="10">
    <source>
        <dbReference type="EMBL" id="MDR6410931.1"/>
    </source>
</evidence>
<reference evidence="10 13" key="2">
    <citation type="submission" date="2023-07" db="EMBL/GenBank/DDBJ databases">
        <title>Sorghum-associated microbial communities from plants grown in Nebraska, USA.</title>
        <authorList>
            <person name="Schachtman D."/>
        </authorList>
    </citation>
    <scope>NUCLEOTIDE SEQUENCE [LARGE SCALE GENOMIC DNA]</scope>
    <source>
        <strain evidence="10 13">DS1316</strain>
    </source>
</reference>
<comment type="function">
    <text evidence="1 9">Assembles around the rod to form the L-ring and probably protects the motor/basal body from shearing forces during rotation.</text>
</comment>
<dbReference type="GO" id="GO:0009279">
    <property type="term" value="C:cell outer membrane"/>
    <property type="evidence" value="ECO:0007669"/>
    <property type="project" value="UniProtKB-SubCell"/>
</dbReference>
<dbReference type="GeneID" id="301979938"/>
<dbReference type="GO" id="GO:0003774">
    <property type="term" value="F:cytoskeletal motor activity"/>
    <property type="evidence" value="ECO:0007669"/>
    <property type="project" value="InterPro"/>
</dbReference>
<dbReference type="EMBL" id="JAVDRP010000008">
    <property type="protein sequence ID" value="MDR6410931.1"/>
    <property type="molecule type" value="Genomic_DNA"/>
</dbReference>
<reference evidence="11 12" key="1">
    <citation type="submission" date="2016-11" db="EMBL/GenBank/DDBJ databases">
        <authorList>
            <person name="Jaros S."/>
            <person name="Januszkiewicz K."/>
            <person name="Wedrychowicz H."/>
        </authorList>
    </citation>
    <scope>NUCLEOTIDE SEQUENCE [LARGE SCALE GENOMIC DNA]</scope>
    <source>
        <strain evidence="11 12">LMG 20594</strain>
    </source>
</reference>
<dbReference type="RefSeq" id="WP_073427764.1">
    <property type="nucleotide sequence ID" value="NZ_CADFGY010000006.1"/>
</dbReference>
<dbReference type="Proteomes" id="UP000184395">
    <property type="component" value="Unassembled WGS sequence"/>
</dbReference>
<dbReference type="InterPro" id="IPR000527">
    <property type="entry name" value="Flag_Lring"/>
</dbReference>
<evidence type="ECO:0000313" key="12">
    <source>
        <dbReference type="Proteomes" id="UP000184395"/>
    </source>
</evidence>
<evidence type="ECO:0000313" key="11">
    <source>
        <dbReference type="EMBL" id="SHJ69107.1"/>
    </source>
</evidence>
<evidence type="ECO:0000256" key="9">
    <source>
        <dbReference type="HAMAP-Rule" id="MF_00415"/>
    </source>
</evidence>
<keyword evidence="8 9" id="KW-0998">Cell outer membrane</keyword>
<keyword evidence="11" id="KW-0282">Flagellum</keyword>
<evidence type="ECO:0000256" key="3">
    <source>
        <dbReference type="ARBA" id="ARBA00006929"/>
    </source>
</evidence>
<evidence type="ECO:0000313" key="13">
    <source>
        <dbReference type="Proteomes" id="UP001264340"/>
    </source>
</evidence>
<dbReference type="KEGG" id="pts:CUJ90_17410"/>
<evidence type="ECO:0000256" key="4">
    <source>
        <dbReference type="ARBA" id="ARBA00011439"/>
    </source>
</evidence>
<sequence length="236" mass="25031">MSHFTPHFTRNPVHSRTALALAQLTLLAALGGCGLVPKQPITQQPMTALPPMPPAMQSPGSIYNPGYAGRPLFEDQRPRNVGDILTIVIQENVNATKSSGTGANRSGDTNFDVPTAGFLGGLFGKVNLSATGGNTFKATGGANASNTFNGTITVTVTGVLPNGNLMVSGEKQMLINQGNEFVRFSGIVNPNTISNLNAVYSTQVADAKIEYSAKGYLDEAQNMGWLQRFFLNVSPW</sequence>
<dbReference type="NCBIfam" id="NF009337">
    <property type="entry name" value="PRK12697.1"/>
    <property type="match status" value="1"/>
</dbReference>
<comment type="subcellular location">
    <subcellularLocation>
        <location evidence="9">Cell outer membrane</location>
    </subcellularLocation>
    <subcellularLocation>
        <location evidence="9">Bacterial flagellum basal body</location>
    </subcellularLocation>
    <subcellularLocation>
        <location evidence="2">Membrane</location>
    </subcellularLocation>
</comment>
<dbReference type="PANTHER" id="PTHR34933:SF3">
    <property type="entry name" value="FLAGELLAR L-RING PROTEIN"/>
    <property type="match status" value="1"/>
</dbReference>
<evidence type="ECO:0000256" key="7">
    <source>
        <dbReference type="ARBA" id="ARBA00023143"/>
    </source>
</evidence>
<gene>
    <name evidence="9" type="primary">flgH</name>
    <name evidence="10" type="ORF">J2804_004356</name>
    <name evidence="11" type="ORF">SAMN05192548_100556</name>
</gene>
<keyword evidence="5" id="KW-0732">Signal</keyword>
<dbReference type="GO" id="GO:0009427">
    <property type="term" value="C:bacterial-type flagellum basal body, distal rod, L ring"/>
    <property type="evidence" value="ECO:0007669"/>
    <property type="project" value="InterPro"/>
</dbReference>
<comment type="subunit">
    <text evidence="4 9">The basal body constitutes a major portion of the flagellar organelle and consists of four rings (L,P,S, and M) mounted on a central rod.</text>
</comment>
<dbReference type="PANTHER" id="PTHR34933">
    <property type="entry name" value="FLAGELLAR L-RING PROTEIN"/>
    <property type="match status" value="1"/>
</dbReference>
<keyword evidence="11" id="KW-0969">Cilium</keyword>
<evidence type="ECO:0000256" key="5">
    <source>
        <dbReference type="ARBA" id="ARBA00022729"/>
    </source>
</evidence>
<protein>
    <recommendedName>
        <fullName evidence="9">Flagellar L-ring protein</fullName>
    </recommendedName>
    <alternativeName>
        <fullName evidence="9">Basal body L-ring protein</fullName>
    </alternativeName>
</protein>
<keyword evidence="13" id="KW-1185">Reference proteome</keyword>
<keyword evidence="6 9" id="KW-0472">Membrane</keyword>
<keyword evidence="7 9" id="KW-0975">Bacterial flagellum</keyword>
<dbReference type="EMBL" id="FRAB01000005">
    <property type="protein sequence ID" value="SHJ69107.1"/>
    <property type="molecule type" value="Genomic_DNA"/>
</dbReference>
<comment type="similarity">
    <text evidence="3 9">Belongs to the FlgH family.</text>
</comment>
<dbReference type="AlphaFoldDB" id="A0A1M6LD65"/>
<evidence type="ECO:0000256" key="8">
    <source>
        <dbReference type="ARBA" id="ARBA00023237"/>
    </source>
</evidence>